<sequence length="176" mass="17437">MIVAALAGAVAIGGLGGAALAGQSGSVAQEWPAADTAAAEAVALVGDQTGPTGSNGPGARSGVRAQDDRPRARLALRRGLAGVHGEATVRTRGGGYATYTWQRGDVTAVSAGSISVRSADGTSWTWTVTGDTKVRKNGAKSTSSALASGDHVFVLGQPGGGTRTAQGVVAPRRTKD</sequence>
<keyword evidence="2" id="KW-0732">Signal</keyword>
<evidence type="ECO:0000313" key="4">
    <source>
        <dbReference type="Proteomes" id="UP000645217"/>
    </source>
</evidence>
<evidence type="ECO:0000256" key="1">
    <source>
        <dbReference type="SAM" id="MobiDB-lite"/>
    </source>
</evidence>
<feature type="signal peptide" evidence="2">
    <location>
        <begin position="1"/>
        <end position="21"/>
    </location>
</feature>
<feature type="region of interest" description="Disordered" evidence="1">
    <location>
        <begin position="47"/>
        <end position="68"/>
    </location>
</feature>
<dbReference type="AlphaFoldDB" id="A0A917RNX5"/>
<organism evidence="3 4">
    <name type="scientific">Sphaerisporangium melleum</name>
    <dbReference type="NCBI Taxonomy" id="321316"/>
    <lineage>
        <taxon>Bacteria</taxon>
        <taxon>Bacillati</taxon>
        <taxon>Actinomycetota</taxon>
        <taxon>Actinomycetes</taxon>
        <taxon>Streptosporangiales</taxon>
        <taxon>Streptosporangiaceae</taxon>
        <taxon>Sphaerisporangium</taxon>
    </lineage>
</organism>
<reference evidence="3" key="2">
    <citation type="submission" date="2020-09" db="EMBL/GenBank/DDBJ databases">
        <authorList>
            <person name="Sun Q."/>
            <person name="Ohkuma M."/>
        </authorList>
    </citation>
    <scope>NUCLEOTIDE SEQUENCE</scope>
    <source>
        <strain evidence="3">JCM 13064</strain>
    </source>
</reference>
<accession>A0A917RNX5</accession>
<comment type="caution">
    <text evidence="3">The sequence shown here is derived from an EMBL/GenBank/DDBJ whole genome shotgun (WGS) entry which is preliminary data.</text>
</comment>
<feature type="chain" id="PRO_5039634028" description="DUF5666 domain-containing protein" evidence="2">
    <location>
        <begin position="22"/>
        <end position="176"/>
    </location>
</feature>
<reference evidence="3" key="1">
    <citation type="journal article" date="2014" name="Int. J. Syst. Evol. Microbiol.">
        <title>Complete genome sequence of Corynebacterium casei LMG S-19264T (=DSM 44701T), isolated from a smear-ripened cheese.</title>
        <authorList>
            <consortium name="US DOE Joint Genome Institute (JGI-PGF)"/>
            <person name="Walter F."/>
            <person name="Albersmeier A."/>
            <person name="Kalinowski J."/>
            <person name="Ruckert C."/>
        </authorList>
    </citation>
    <scope>NUCLEOTIDE SEQUENCE</scope>
    <source>
        <strain evidence="3">JCM 13064</strain>
    </source>
</reference>
<evidence type="ECO:0000256" key="2">
    <source>
        <dbReference type="SAM" id="SignalP"/>
    </source>
</evidence>
<protein>
    <recommendedName>
        <fullName evidence="5">DUF5666 domain-containing protein</fullName>
    </recommendedName>
</protein>
<feature type="region of interest" description="Disordered" evidence="1">
    <location>
        <begin position="152"/>
        <end position="176"/>
    </location>
</feature>
<dbReference type="Proteomes" id="UP000645217">
    <property type="component" value="Unassembled WGS sequence"/>
</dbReference>
<keyword evidence="4" id="KW-1185">Reference proteome</keyword>
<proteinExistence type="predicted"/>
<dbReference type="EMBL" id="BMNT01000055">
    <property type="protein sequence ID" value="GGL16700.1"/>
    <property type="molecule type" value="Genomic_DNA"/>
</dbReference>
<name>A0A917RNX5_9ACTN</name>
<evidence type="ECO:0008006" key="5">
    <source>
        <dbReference type="Google" id="ProtNLM"/>
    </source>
</evidence>
<gene>
    <name evidence="3" type="ORF">GCM10007964_68360</name>
</gene>
<evidence type="ECO:0000313" key="3">
    <source>
        <dbReference type="EMBL" id="GGL16700.1"/>
    </source>
</evidence>